<dbReference type="AlphaFoldDB" id="A0A0C1HA50"/>
<protein>
    <submittedName>
        <fullName evidence="1">Uncharacterized protein</fullName>
    </submittedName>
</protein>
<gene>
    <name evidence="1" type="ORF">DB44_AN00090</name>
</gene>
<reference evidence="1 2" key="1">
    <citation type="journal article" date="2014" name="Mol. Biol. Evol.">
        <title>Massive expansion of Ubiquitination-related gene families within the Chlamydiae.</title>
        <authorList>
            <person name="Domman D."/>
            <person name="Collingro A."/>
            <person name="Lagkouvardos I."/>
            <person name="Gehre L."/>
            <person name="Weinmaier T."/>
            <person name="Rattei T."/>
            <person name="Subtil A."/>
            <person name="Horn M."/>
        </authorList>
    </citation>
    <scope>NUCLEOTIDE SEQUENCE [LARGE SCALE GENOMIC DNA]</scope>
    <source>
        <strain evidence="1 2">EI2</strain>
    </source>
</reference>
<evidence type="ECO:0000313" key="2">
    <source>
        <dbReference type="Proteomes" id="UP000031465"/>
    </source>
</evidence>
<sequence>MMDTIYTIVLFGEAERGEFRTAYLCQGLEDLDKYLGNPPYQSKGLYCAVQALLFKRRLIYFRVSEEGFSINDYLIGLKMLEQQTFIPNLDAIYMPGIGNQEVLDAVQPICKFYHSILLTNEADFYDYLYYK</sequence>
<dbReference type="EMBL" id="JSAN01000013">
    <property type="protein sequence ID" value="KIC74224.1"/>
    <property type="molecule type" value="Genomic_DNA"/>
</dbReference>
<name>A0A0C1HA50_9BACT</name>
<dbReference type="Proteomes" id="UP000031465">
    <property type="component" value="Unassembled WGS sequence"/>
</dbReference>
<evidence type="ECO:0000313" key="1">
    <source>
        <dbReference type="EMBL" id="KIC74224.1"/>
    </source>
</evidence>
<organism evidence="1 2">
    <name type="scientific">Candidatus Protochlamydia amoebophila</name>
    <dbReference type="NCBI Taxonomy" id="362787"/>
    <lineage>
        <taxon>Bacteria</taxon>
        <taxon>Pseudomonadati</taxon>
        <taxon>Chlamydiota</taxon>
        <taxon>Chlamydiia</taxon>
        <taxon>Parachlamydiales</taxon>
        <taxon>Parachlamydiaceae</taxon>
        <taxon>Candidatus Protochlamydia</taxon>
    </lineage>
</organism>
<proteinExistence type="predicted"/>
<accession>A0A0C1HA50</accession>
<dbReference type="OMA" id="CETHQCF"/>
<dbReference type="PATRIC" id="fig|362787.3.peg.163"/>
<comment type="caution">
    <text evidence="1">The sequence shown here is derived from an EMBL/GenBank/DDBJ whole genome shotgun (WGS) entry which is preliminary data.</text>
</comment>